<name>A0ABN9ZMJ5_PIPNA</name>
<keyword evidence="3 5" id="KW-1133">Transmembrane helix</keyword>
<proteinExistence type="predicted"/>
<comment type="subcellular location">
    <subcellularLocation>
        <location evidence="1">Membrane</location>
        <topology evidence="1">Multi-pass membrane protein</topology>
    </subcellularLocation>
</comment>
<dbReference type="PANTHER" id="PTHR10671:SF34">
    <property type="entry name" value="PROTEIN NKG7"/>
    <property type="match status" value="1"/>
</dbReference>
<keyword evidence="2 5" id="KW-0812">Transmembrane</keyword>
<organism evidence="6 7">
    <name type="scientific">Pipistrellus nathusii</name>
    <name type="common">Nathusius' pipistrelle</name>
    <dbReference type="NCBI Taxonomy" id="59473"/>
    <lineage>
        <taxon>Eukaryota</taxon>
        <taxon>Metazoa</taxon>
        <taxon>Chordata</taxon>
        <taxon>Craniata</taxon>
        <taxon>Vertebrata</taxon>
        <taxon>Euteleostomi</taxon>
        <taxon>Mammalia</taxon>
        <taxon>Eutheria</taxon>
        <taxon>Laurasiatheria</taxon>
        <taxon>Chiroptera</taxon>
        <taxon>Yangochiroptera</taxon>
        <taxon>Vespertilionidae</taxon>
        <taxon>Pipistrellus</taxon>
    </lineage>
</organism>
<feature type="transmembrane region" description="Helical" evidence="5">
    <location>
        <begin position="7"/>
        <end position="30"/>
    </location>
</feature>
<dbReference type="InterPro" id="IPR050579">
    <property type="entry name" value="PMP-22/EMP/MP20-like"/>
</dbReference>
<feature type="transmembrane region" description="Helical" evidence="5">
    <location>
        <begin position="132"/>
        <end position="153"/>
    </location>
</feature>
<reference evidence="6" key="1">
    <citation type="submission" date="2023-12" db="EMBL/GenBank/DDBJ databases">
        <authorList>
            <person name="Brown T."/>
        </authorList>
    </citation>
    <scope>NUCLEOTIDE SEQUENCE</scope>
</reference>
<evidence type="ECO:0000256" key="1">
    <source>
        <dbReference type="ARBA" id="ARBA00004141"/>
    </source>
</evidence>
<sequence length="164" mass="18204">MEPFRSLALLVDTLALIFALVALSTDYWFVAIGPGFLIHAGIWPEVDHEFVQGFIRVTEAFSILAALSGLVSVVLLGLSYVPSLSSRNHGPRVAAVLASIAALFMLVAMSVYNGFQWGHRHPQIQFFFSWSFYLGWVSFPLWIIAGIMGHLAYTRNPRAGYDQV</sequence>
<dbReference type="EMBL" id="OY882872">
    <property type="protein sequence ID" value="CAK6437397.1"/>
    <property type="molecule type" value="Genomic_DNA"/>
</dbReference>
<dbReference type="PANTHER" id="PTHR10671">
    <property type="entry name" value="EPITHELIAL MEMBRANE PROTEIN-RELATED"/>
    <property type="match status" value="1"/>
</dbReference>
<accession>A0ABN9ZMJ5</accession>
<evidence type="ECO:0000256" key="4">
    <source>
        <dbReference type="ARBA" id="ARBA00023136"/>
    </source>
</evidence>
<evidence type="ECO:0000313" key="7">
    <source>
        <dbReference type="Proteomes" id="UP001314169"/>
    </source>
</evidence>
<gene>
    <name evidence="6" type="ORF">MPIPNATIZW_LOCUS5703</name>
</gene>
<protein>
    <submittedName>
        <fullName evidence="6">Uncharacterized protein</fullName>
    </submittedName>
</protein>
<dbReference type="Pfam" id="PF00822">
    <property type="entry name" value="PMP22_Claudin"/>
    <property type="match status" value="1"/>
</dbReference>
<evidence type="ECO:0000256" key="3">
    <source>
        <dbReference type="ARBA" id="ARBA00022989"/>
    </source>
</evidence>
<evidence type="ECO:0000256" key="5">
    <source>
        <dbReference type="SAM" id="Phobius"/>
    </source>
</evidence>
<feature type="transmembrane region" description="Helical" evidence="5">
    <location>
        <begin position="60"/>
        <end position="81"/>
    </location>
</feature>
<feature type="transmembrane region" description="Helical" evidence="5">
    <location>
        <begin position="93"/>
        <end position="112"/>
    </location>
</feature>
<evidence type="ECO:0000256" key="2">
    <source>
        <dbReference type="ARBA" id="ARBA00022692"/>
    </source>
</evidence>
<keyword evidence="7" id="KW-1185">Reference proteome</keyword>
<dbReference type="Proteomes" id="UP001314169">
    <property type="component" value="Chromosome 15"/>
</dbReference>
<evidence type="ECO:0000313" key="6">
    <source>
        <dbReference type="EMBL" id="CAK6437397.1"/>
    </source>
</evidence>
<dbReference type="InterPro" id="IPR004031">
    <property type="entry name" value="PMP22/EMP/MP20/Claudin"/>
</dbReference>
<dbReference type="Gene3D" id="1.20.140.150">
    <property type="match status" value="1"/>
</dbReference>
<keyword evidence="4 5" id="KW-0472">Membrane</keyword>